<feature type="non-terminal residue" evidence="1">
    <location>
        <position position="58"/>
    </location>
</feature>
<protein>
    <submittedName>
        <fullName evidence="1">Uncharacterized protein</fullName>
    </submittedName>
</protein>
<organism evidence="1 2">
    <name type="scientific">Podarcis lilfordi</name>
    <name type="common">Lilford's wall lizard</name>
    <dbReference type="NCBI Taxonomy" id="74358"/>
    <lineage>
        <taxon>Eukaryota</taxon>
        <taxon>Metazoa</taxon>
        <taxon>Chordata</taxon>
        <taxon>Craniata</taxon>
        <taxon>Vertebrata</taxon>
        <taxon>Euteleostomi</taxon>
        <taxon>Lepidosauria</taxon>
        <taxon>Squamata</taxon>
        <taxon>Bifurcata</taxon>
        <taxon>Unidentata</taxon>
        <taxon>Episquamata</taxon>
        <taxon>Laterata</taxon>
        <taxon>Lacertibaenia</taxon>
        <taxon>Lacertidae</taxon>
        <taxon>Podarcis</taxon>
    </lineage>
</organism>
<dbReference type="AlphaFoldDB" id="A0AA35VQI9"/>
<accession>A0AA35VQI9</accession>
<evidence type="ECO:0000313" key="2">
    <source>
        <dbReference type="Proteomes" id="UP001178461"/>
    </source>
</evidence>
<proteinExistence type="predicted"/>
<evidence type="ECO:0000313" key="1">
    <source>
        <dbReference type="EMBL" id="CAI7935344.1"/>
    </source>
</evidence>
<dbReference type="EMBL" id="CANTUW010000280">
    <property type="protein sequence ID" value="CAI7935344.1"/>
    <property type="molecule type" value="Genomic_DNA"/>
</dbReference>
<sequence>MLQNSHAVVGGRWSGKMVNGIGGGKENQLVSLLLSRIRVIMKSLPEVSNINPDTIFLT</sequence>
<gene>
    <name evidence="1" type="ORF">PODLI_1B040069</name>
</gene>
<name>A0AA35VQI9_9SAUR</name>
<reference evidence="1" key="1">
    <citation type="submission" date="2022-12" db="EMBL/GenBank/DDBJ databases">
        <authorList>
            <person name="Alioto T."/>
            <person name="Alioto T."/>
            <person name="Gomez Garrido J."/>
        </authorList>
    </citation>
    <scope>NUCLEOTIDE SEQUENCE</scope>
</reference>
<dbReference type="Proteomes" id="UP001178461">
    <property type="component" value="Unassembled WGS sequence"/>
</dbReference>
<keyword evidence="2" id="KW-1185">Reference proteome</keyword>
<comment type="caution">
    <text evidence="1">The sequence shown here is derived from an EMBL/GenBank/DDBJ whole genome shotgun (WGS) entry which is preliminary data.</text>
</comment>